<evidence type="ECO:0000313" key="1">
    <source>
        <dbReference type="EMBL" id="TMQ66300.1"/>
    </source>
</evidence>
<dbReference type="AlphaFoldDB" id="A0A538TRP8"/>
<reference evidence="1 2" key="1">
    <citation type="journal article" date="2019" name="Nat. Microbiol.">
        <title>Mediterranean grassland soil C-N compound turnover is dependent on rainfall and depth, and is mediated by genomically divergent microorganisms.</title>
        <authorList>
            <person name="Diamond S."/>
            <person name="Andeer P.F."/>
            <person name="Li Z."/>
            <person name="Crits-Christoph A."/>
            <person name="Burstein D."/>
            <person name="Anantharaman K."/>
            <person name="Lane K.R."/>
            <person name="Thomas B.C."/>
            <person name="Pan C."/>
            <person name="Northen T.R."/>
            <person name="Banfield J.F."/>
        </authorList>
    </citation>
    <scope>NUCLEOTIDE SEQUENCE [LARGE SCALE GENOMIC DNA]</scope>
    <source>
        <strain evidence="1">WS_9</strain>
    </source>
</reference>
<accession>A0A538TRP8</accession>
<gene>
    <name evidence="1" type="ORF">E6K79_02805</name>
</gene>
<proteinExistence type="predicted"/>
<protein>
    <submittedName>
        <fullName evidence="1">Uncharacterized protein</fullName>
    </submittedName>
</protein>
<organism evidence="1 2">
    <name type="scientific">Eiseniibacteriota bacterium</name>
    <dbReference type="NCBI Taxonomy" id="2212470"/>
    <lineage>
        <taxon>Bacteria</taxon>
        <taxon>Candidatus Eiseniibacteriota</taxon>
    </lineage>
</organism>
<dbReference type="EMBL" id="VBOZ01000009">
    <property type="protein sequence ID" value="TMQ66300.1"/>
    <property type="molecule type" value="Genomic_DNA"/>
</dbReference>
<name>A0A538TRP8_UNCEI</name>
<comment type="caution">
    <text evidence="1">The sequence shown here is derived from an EMBL/GenBank/DDBJ whole genome shotgun (WGS) entry which is preliminary data.</text>
</comment>
<evidence type="ECO:0000313" key="2">
    <source>
        <dbReference type="Proteomes" id="UP000317691"/>
    </source>
</evidence>
<sequence length="650" mass="68678">MTASAMRSAITVCTAAFMLFSIGGSPRRASAQSESGAQSLLIDPSIRASAMGGASTAVIWGGDPNYWANPALLPYQHGIRYERGRTHLVPDLSPKVSFKTKRLLVGYGGVTISLAGKPLGGVGSQRLNYGTSEATDVDGNPIGTFTSYEDIESFGIGLSPLEMARTVGLAFGIPGFSSITRYGDVSIGRTTKTTDVFLAPASVTLDGRDARAKVTTYDSGVLFRATPYNSIDYPGIIPGVDRIAAVRVDVTHGRSTQNYNDARISYSDPTQADPVARISRRGWASRMALDLPGELRRHLRAGVFGWALDFVTPLISWSKAWDRMVPTVHDLGTGSRMERTRVVRTGWELAIANSVSIRRGRVDDPENAIHGRTSGWGLGLNWGDAAGVRFDRATVPQSDFLTTIDRDGLTVYADPIRLRQKIRPTGEPSSRGPARVGLATFGGYQTYSMSDVNEAIASPGNFFPGGTAETDDIKGGGGYGLGLRLWPSERILLSFDGSRLLAKTTGSAVFAGTPYGGELSVPATAITGTVSYIFPVSDRLGLGVGAGGGYYVSSGKATATGSGQAYSSELNGSGLGFHALGVADIPLTHRLHAEIGAGYRRAKTTDVELAGATLHNADGSKSQIDWSGFMSKAGLTIYFGHAPSGAARPL</sequence>
<dbReference type="Proteomes" id="UP000317691">
    <property type="component" value="Unassembled WGS sequence"/>
</dbReference>